<sequence length="248" mass="28538">MPFTFSHPAAIFPMVGNKRYFSASGLIVGSMVPDFENFLRMDLNGSVSDTFLGIFIFDLPLSILLLFLYHLYVRDIFISSLPKFLSQRFATYFGFDWMGCFKNRWKIILSSIFIGVLTHLFWDSFTHYDSWLSLNFRSFFYFKIGGISLFNVFQHASSLVGGVLVFVYIGKMEKGNLPNIQGFKKQYYWLMVFLFGGIAFICRAFFGFDRFDEAIVSAISSVLWGILLGSFLYVKYKKSSLFSGKKTA</sequence>
<keyword evidence="3" id="KW-1185">Reference proteome</keyword>
<dbReference type="OrthoDB" id="8481923at2"/>
<evidence type="ECO:0000313" key="2">
    <source>
        <dbReference type="EMBL" id="MRX64152.1"/>
    </source>
</evidence>
<protein>
    <submittedName>
        <fullName evidence="2">DUF4184 family protein</fullName>
    </submittedName>
</protein>
<gene>
    <name evidence="2" type="ORF">GJ691_08215</name>
</gene>
<dbReference type="InterPro" id="IPR025238">
    <property type="entry name" value="DUF4184"/>
</dbReference>
<proteinExistence type="predicted"/>
<dbReference type="AlphaFoldDB" id="A0A6I2MMD7"/>
<organism evidence="2 3">
    <name type="scientific">Maribacter luteus</name>
    <dbReference type="NCBI Taxonomy" id="2594478"/>
    <lineage>
        <taxon>Bacteria</taxon>
        <taxon>Pseudomonadati</taxon>
        <taxon>Bacteroidota</taxon>
        <taxon>Flavobacteriia</taxon>
        <taxon>Flavobacteriales</taxon>
        <taxon>Flavobacteriaceae</taxon>
        <taxon>Maribacter</taxon>
    </lineage>
</organism>
<feature type="transmembrane region" description="Helical" evidence="1">
    <location>
        <begin position="142"/>
        <end position="167"/>
    </location>
</feature>
<reference evidence="2 3" key="1">
    <citation type="submission" date="2019-11" db="EMBL/GenBank/DDBJ databases">
        <title>Maribacter lutea sp. nov., a marine bacterium isolated from intertidal sand.</title>
        <authorList>
            <person name="Liu A."/>
        </authorList>
    </citation>
    <scope>NUCLEOTIDE SEQUENCE [LARGE SCALE GENOMIC DNA]</scope>
    <source>
        <strain evidence="2 3">RZ05</strain>
    </source>
</reference>
<dbReference type="EMBL" id="WKJH01000005">
    <property type="protein sequence ID" value="MRX64152.1"/>
    <property type="molecule type" value="Genomic_DNA"/>
</dbReference>
<dbReference type="RefSeq" id="WP_154365711.1">
    <property type="nucleotide sequence ID" value="NZ_WKJH01000005.1"/>
</dbReference>
<evidence type="ECO:0000313" key="3">
    <source>
        <dbReference type="Proteomes" id="UP000443153"/>
    </source>
</evidence>
<accession>A0A6I2MMD7</accession>
<feature type="transmembrane region" description="Helical" evidence="1">
    <location>
        <begin position="105"/>
        <end position="122"/>
    </location>
</feature>
<feature type="transmembrane region" description="Helical" evidence="1">
    <location>
        <begin position="214"/>
        <end position="236"/>
    </location>
</feature>
<keyword evidence="1" id="KW-1133">Transmembrane helix</keyword>
<feature type="transmembrane region" description="Helical" evidence="1">
    <location>
        <begin position="187"/>
        <end position="208"/>
    </location>
</feature>
<dbReference type="Proteomes" id="UP000443153">
    <property type="component" value="Unassembled WGS sequence"/>
</dbReference>
<evidence type="ECO:0000256" key="1">
    <source>
        <dbReference type="SAM" id="Phobius"/>
    </source>
</evidence>
<feature type="transmembrane region" description="Helical" evidence="1">
    <location>
        <begin position="51"/>
        <end position="73"/>
    </location>
</feature>
<dbReference type="Pfam" id="PF13803">
    <property type="entry name" value="DUF4184"/>
    <property type="match status" value="1"/>
</dbReference>
<comment type="caution">
    <text evidence="2">The sequence shown here is derived from an EMBL/GenBank/DDBJ whole genome shotgun (WGS) entry which is preliminary data.</text>
</comment>
<name>A0A6I2MMD7_9FLAO</name>
<keyword evidence="1" id="KW-0472">Membrane</keyword>
<keyword evidence="1" id="KW-0812">Transmembrane</keyword>